<reference evidence="1 2" key="1">
    <citation type="submission" date="2023-01" db="EMBL/GenBank/DDBJ databases">
        <title>Complete genome of Chryseobacterium camelliae VAN22-5A.</title>
        <authorList>
            <person name="Zong G."/>
            <person name="Cao G."/>
        </authorList>
    </citation>
    <scope>NUCLEOTIDE SEQUENCE [LARGE SCALE GENOMIC DNA]</scope>
    <source>
        <strain evidence="1 2">VAN22-5A</strain>
    </source>
</reference>
<name>A0ABY7QKT3_9FLAO</name>
<keyword evidence="2" id="KW-1185">Reference proteome</keyword>
<accession>A0ABY7QKT3</accession>
<dbReference type="EMBL" id="CP115859">
    <property type="protein sequence ID" value="WBV60272.1"/>
    <property type="molecule type" value="Genomic_DNA"/>
</dbReference>
<evidence type="ECO:0000313" key="2">
    <source>
        <dbReference type="Proteomes" id="UP001210978"/>
    </source>
</evidence>
<gene>
    <name evidence="1" type="ORF">PFY12_14685</name>
</gene>
<protein>
    <submittedName>
        <fullName evidence="1">Uncharacterized protein</fullName>
    </submittedName>
</protein>
<proteinExistence type="predicted"/>
<dbReference type="RefSeq" id="WP_271148608.1">
    <property type="nucleotide sequence ID" value="NZ_CP115859.1"/>
</dbReference>
<evidence type="ECO:0000313" key="1">
    <source>
        <dbReference type="EMBL" id="WBV60272.1"/>
    </source>
</evidence>
<dbReference type="Proteomes" id="UP001210978">
    <property type="component" value="Chromosome"/>
</dbReference>
<sequence length="51" mass="5927">MDLNNGFFIGKDNEGFIVWNEKVIKRLQSKDFKEAIVESKLIIKTVKENAK</sequence>
<organism evidence="1 2">
    <name type="scientific">Chryseobacterium camelliae</name>
    <dbReference type="NCBI Taxonomy" id="1265445"/>
    <lineage>
        <taxon>Bacteria</taxon>
        <taxon>Pseudomonadati</taxon>
        <taxon>Bacteroidota</taxon>
        <taxon>Flavobacteriia</taxon>
        <taxon>Flavobacteriales</taxon>
        <taxon>Weeksellaceae</taxon>
        <taxon>Chryseobacterium group</taxon>
        <taxon>Chryseobacterium</taxon>
    </lineage>
</organism>